<organism evidence="3 4">
    <name type="scientific">Roseomonas populi</name>
    <dbReference type="NCBI Taxonomy" id="3121582"/>
    <lineage>
        <taxon>Bacteria</taxon>
        <taxon>Pseudomonadati</taxon>
        <taxon>Pseudomonadota</taxon>
        <taxon>Alphaproteobacteria</taxon>
        <taxon>Acetobacterales</taxon>
        <taxon>Roseomonadaceae</taxon>
        <taxon>Roseomonas</taxon>
    </lineage>
</organism>
<accession>A0ABT1WZT1</accession>
<protein>
    <submittedName>
        <fullName evidence="3">Formylglycine-generating enzyme family protein</fullName>
    </submittedName>
</protein>
<feature type="domain" description="Sulfatase-modifying factor enzyme-like" evidence="2">
    <location>
        <begin position="1"/>
        <end position="295"/>
    </location>
</feature>
<dbReference type="InterPro" id="IPR005532">
    <property type="entry name" value="SUMF_dom"/>
</dbReference>
<dbReference type="Pfam" id="PF03781">
    <property type="entry name" value="FGE-sulfatase"/>
    <property type="match status" value="1"/>
</dbReference>
<feature type="region of interest" description="Disordered" evidence="1">
    <location>
        <begin position="221"/>
        <end position="249"/>
    </location>
</feature>
<dbReference type="PANTHER" id="PTHR23150">
    <property type="entry name" value="SULFATASE MODIFYING FACTOR 1, 2"/>
    <property type="match status" value="1"/>
</dbReference>
<dbReference type="InterPro" id="IPR051043">
    <property type="entry name" value="Sulfatase_Mod_Factor_Kinase"/>
</dbReference>
<dbReference type="Gene3D" id="3.90.1580.10">
    <property type="entry name" value="paralog of FGE (formylglycine-generating enzyme)"/>
    <property type="match status" value="1"/>
</dbReference>
<reference evidence="3 4" key="1">
    <citation type="submission" date="2022-06" db="EMBL/GenBank/DDBJ databases">
        <title>Roseomonas CN29.</title>
        <authorList>
            <person name="Cheng Y."/>
            <person name="He X."/>
        </authorList>
    </citation>
    <scope>NUCLEOTIDE SEQUENCE [LARGE SCALE GENOMIC DNA]</scope>
    <source>
        <strain evidence="3 4">CN29</strain>
    </source>
</reference>
<dbReference type="EMBL" id="JANJOU010000002">
    <property type="protein sequence ID" value="MCR0981046.1"/>
    <property type="molecule type" value="Genomic_DNA"/>
</dbReference>
<sequence length="305" mass="33244">MVWIAGGTFRMGSDRHYPEEAPVHERSVGGFWMDRAPVTVGDFARFVKATGYRTVAERPPRPEDYPGADPALLVPGSVVFTPPGSRAEMRFWGDWWRFVPGACWRDPDGSGAAPDPRHPVVQVCHEDAAAYAAWAGKALPTEVEWEFAAQGAAGGTEFAWGDDLAPGGRHLANTWQGEFPFENRVEDGFAGTSPVGSFPPNAHGLVDMIGNVWEWTDEDWRSGHPREATRPCCTPGPAPRVPEPAQGPLGGPMPRKVIKGGSHLCAPNYCHRYRPAARQPQSVETGTTHVGFRCIVRPDMAPART</sequence>
<evidence type="ECO:0000259" key="2">
    <source>
        <dbReference type="Pfam" id="PF03781"/>
    </source>
</evidence>
<dbReference type="InterPro" id="IPR042095">
    <property type="entry name" value="SUMF_sf"/>
</dbReference>
<dbReference type="Proteomes" id="UP001524642">
    <property type="component" value="Unassembled WGS sequence"/>
</dbReference>
<gene>
    <name evidence="3" type="ORF">NRP21_03175</name>
</gene>
<evidence type="ECO:0000256" key="1">
    <source>
        <dbReference type="SAM" id="MobiDB-lite"/>
    </source>
</evidence>
<dbReference type="RefSeq" id="WP_257714727.1">
    <property type="nucleotide sequence ID" value="NZ_JANJOU010000002.1"/>
</dbReference>
<keyword evidence="4" id="KW-1185">Reference proteome</keyword>
<comment type="caution">
    <text evidence="3">The sequence shown here is derived from an EMBL/GenBank/DDBJ whole genome shotgun (WGS) entry which is preliminary data.</text>
</comment>
<proteinExistence type="predicted"/>
<evidence type="ECO:0000313" key="3">
    <source>
        <dbReference type="EMBL" id="MCR0981046.1"/>
    </source>
</evidence>
<dbReference type="InterPro" id="IPR016187">
    <property type="entry name" value="CTDL_fold"/>
</dbReference>
<dbReference type="PANTHER" id="PTHR23150:SF19">
    <property type="entry name" value="FORMYLGLYCINE-GENERATING ENZYME"/>
    <property type="match status" value="1"/>
</dbReference>
<name>A0ABT1WZT1_9PROT</name>
<dbReference type="SUPFAM" id="SSF56436">
    <property type="entry name" value="C-type lectin-like"/>
    <property type="match status" value="1"/>
</dbReference>
<evidence type="ECO:0000313" key="4">
    <source>
        <dbReference type="Proteomes" id="UP001524642"/>
    </source>
</evidence>